<comment type="similarity">
    <text evidence="1">Belongs to the glycosyltransferase 34 family.</text>
</comment>
<dbReference type="OrthoDB" id="205108at2759"/>
<dbReference type="Pfam" id="PF05637">
    <property type="entry name" value="Glyco_transf_34"/>
    <property type="match status" value="2"/>
</dbReference>
<keyword evidence="6" id="KW-1185">Reference proteome</keyword>
<dbReference type="GO" id="GO:0016757">
    <property type="term" value="F:glycosyltransferase activity"/>
    <property type="evidence" value="ECO:0007669"/>
    <property type="project" value="UniProtKB-KW"/>
</dbReference>
<dbReference type="Gene3D" id="3.90.550.10">
    <property type="entry name" value="Spore Coat Polysaccharide Biosynthesis Protein SpsA, Chain A"/>
    <property type="match status" value="1"/>
</dbReference>
<evidence type="ECO:0000313" key="5">
    <source>
        <dbReference type="EMBL" id="KAF2196981.1"/>
    </source>
</evidence>
<proteinExistence type="inferred from homology"/>
<keyword evidence="4" id="KW-0812">Transmembrane</keyword>
<dbReference type="InterPro" id="IPR029044">
    <property type="entry name" value="Nucleotide-diphossugar_trans"/>
</dbReference>
<keyword evidence="3" id="KW-0808">Transferase</keyword>
<comment type="caution">
    <text evidence="5">The sequence shown here is derived from an EMBL/GenBank/DDBJ whole genome shotgun (WGS) entry which is preliminary data.</text>
</comment>
<gene>
    <name evidence="5" type="ORF">GQ43DRAFT_382084</name>
</gene>
<reference evidence="5" key="1">
    <citation type="journal article" date="2020" name="Stud. Mycol.">
        <title>101 Dothideomycetes genomes: a test case for predicting lifestyles and emergence of pathogens.</title>
        <authorList>
            <person name="Haridas S."/>
            <person name="Albert R."/>
            <person name="Binder M."/>
            <person name="Bloem J."/>
            <person name="Labutti K."/>
            <person name="Salamov A."/>
            <person name="Andreopoulos B."/>
            <person name="Baker S."/>
            <person name="Barry K."/>
            <person name="Bills G."/>
            <person name="Bluhm B."/>
            <person name="Cannon C."/>
            <person name="Castanera R."/>
            <person name="Culley D."/>
            <person name="Daum C."/>
            <person name="Ezra D."/>
            <person name="Gonzalez J."/>
            <person name="Henrissat B."/>
            <person name="Kuo A."/>
            <person name="Liang C."/>
            <person name="Lipzen A."/>
            <person name="Lutzoni F."/>
            <person name="Magnuson J."/>
            <person name="Mondo S."/>
            <person name="Nolan M."/>
            <person name="Ohm R."/>
            <person name="Pangilinan J."/>
            <person name="Park H.-J."/>
            <person name="Ramirez L."/>
            <person name="Alfaro M."/>
            <person name="Sun H."/>
            <person name="Tritt A."/>
            <person name="Yoshinaga Y."/>
            <person name="Zwiers L.-H."/>
            <person name="Turgeon B."/>
            <person name="Goodwin S."/>
            <person name="Spatafora J."/>
            <person name="Crous P."/>
            <person name="Grigoriev I."/>
        </authorList>
    </citation>
    <scope>NUCLEOTIDE SEQUENCE</scope>
    <source>
        <strain evidence="5">ATCC 74209</strain>
    </source>
</reference>
<name>A0A9P4JCK4_9PLEO</name>
<evidence type="ECO:0000256" key="4">
    <source>
        <dbReference type="SAM" id="Phobius"/>
    </source>
</evidence>
<dbReference type="AlphaFoldDB" id="A0A9P4JCK4"/>
<dbReference type="EMBL" id="ML994295">
    <property type="protein sequence ID" value="KAF2196981.1"/>
    <property type="molecule type" value="Genomic_DNA"/>
</dbReference>
<dbReference type="InterPro" id="IPR008630">
    <property type="entry name" value="Glyco_trans_34"/>
</dbReference>
<protein>
    <recommendedName>
        <fullName evidence="7">Glycosyltransferase family 34 protein</fullName>
    </recommendedName>
</protein>
<accession>A0A9P4JCK4</accession>
<evidence type="ECO:0000313" key="6">
    <source>
        <dbReference type="Proteomes" id="UP000799536"/>
    </source>
</evidence>
<feature type="transmembrane region" description="Helical" evidence="4">
    <location>
        <begin position="12"/>
        <end position="31"/>
    </location>
</feature>
<evidence type="ECO:0000256" key="2">
    <source>
        <dbReference type="ARBA" id="ARBA00022676"/>
    </source>
</evidence>
<keyword evidence="2" id="KW-0328">Glycosyltransferase</keyword>
<dbReference type="GO" id="GO:0000139">
    <property type="term" value="C:Golgi membrane"/>
    <property type="evidence" value="ECO:0007669"/>
    <property type="project" value="TreeGrafter"/>
</dbReference>
<dbReference type="PANTHER" id="PTHR31306">
    <property type="entry name" value="ALPHA-1,6-MANNOSYLTRANSFERASE MNN11-RELATED"/>
    <property type="match status" value="1"/>
</dbReference>
<keyword evidence="4" id="KW-1133">Transmembrane helix</keyword>
<evidence type="ECO:0000256" key="3">
    <source>
        <dbReference type="ARBA" id="ARBA00022679"/>
    </source>
</evidence>
<dbReference type="GO" id="GO:0006487">
    <property type="term" value="P:protein N-linked glycosylation"/>
    <property type="evidence" value="ECO:0007669"/>
    <property type="project" value="TreeGrafter"/>
</dbReference>
<dbReference type="Proteomes" id="UP000799536">
    <property type="component" value="Unassembled WGS sequence"/>
</dbReference>
<sequence>MALRIPRPFKRYPRATILLIAIFFFAIWNSFTIRNKLADHVQSYREPRVAIITLVTDEKSYMHASLKNKDYYARRHKHDFIVDYETHSERSVVWAKFDMIERLIKSNKYDWIWWMDFDTLITNTDIKITDVIRENLKNATNPGQIDYLLTHDCNGLNSGSYLVRGHARSLSFIDRVRGWHDVEEVAHNYLSEQDCMAAVLKQESGYKYYAYKVPQFQLNAFPEEIGCYEGPNGEGKWKVGAFVIHFAGAWAHVRGDDPTGQLMRKYKDLVVHARGEGGDRVSR</sequence>
<organism evidence="5 6">
    <name type="scientific">Delitschia confertaspora ATCC 74209</name>
    <dbReference type="NCBI Taxonomy" id="1513339"/>
    <lineage>
        <taxon>Eukaryota</taxon>
        <taxon>Fungi</taxon>
        <taxon>Dikarya</taxon>
        <taxon>Ascomycota</taxon>
        <taxon>Pezizomycotina</taxon>
        <taxon>Dothideomycetes</taxon>
        <taxon>Pleosporomycetidae</taxon>
        <taxon>Pleosporales</taxon>
        <taxon>Delitschiaceae</taxon>
        <taxon>Delitschia</taxon>
    </lineage>
</organism>
<evidence type="ECO:0008006" key="7">
    <source>
        <dbReference type="Google" id="ProtNLM"/>
    </source>
</evidence>
<keyword evidence="4" id="KW-0472">Membrane</keyword>
<dbReference type="PANTHER" id="PTHR31306:SF5">
    <property type="entry name" value="ALPHA-1,6-MANNOSYLTRANSFERASE MNN10-RELATED"/>
    <property type="match status" value="1"/>
</dbReference>
<evidence type="ECO:0000256" key="1">
    <source>
        <dbReference type="ARBA" id="ARBA00005664"/>
    </source>
</evidence>